<keyword evidence="6" id="KW-1185">Reference proteome</keyword>
<comment type="caution">
    <text evidence="5">The sequence shown here is derived from an EMBL/GenBank/DDBJ whole genome shotgun (WGS) entry which is preliminary data.</text>
</comment>
<feature type="non-terminal residue" evidence="5">
    <location>
        <position position="1"/>
    </location>
</feature>
<keyword evidence="3" id="KW-0472">Membrane</keyword>
<feature type="domain" description="Longin" evidence="4">
    <location>
        <begin position="1"/>
        <end position="44"/>
    </location>
</feature>
<dbReference type="OrthoDB" id="27923at2759"/>
<gene>
    <name evidence="5" type="ORF">KIPB_012921</name>
</gene>
<dbReference type="InterPro" id="IPR011012">
    <property type="entry name" value="Longin-like_dom_sf"/>
</dbReference>
<evidence type="ECO:0000259" key="4">
    <source>
        <dbReference type="PROSITE" id="PS50859"/>
    </source>
</evidence>
<evidence type="ECO:0000256" key="2">
    <source>
        <dbReference type="ARBA" id="ARBA00008025"/>
    </source>
</evidence>
<sequence>EVKAIVYAVCHPDGVVAIAVTDRNYPKTAVFRGLTKILEEFTTRPPAGWHNMDRDSSVFSLDSWTEKFKNPAEIDNLYAIQVR</sequence>
<dbReference type="Proteomes" id="UP000265618">
    <property type="component" value="Unassembled WGS sequence"/>
</dbReference>
<dbReference type="AlphaFoldDB" id="A0A9K3GPA4"/>
<dbReference type="EMBL" id="BDIP01005905">
    <property type="protein sequence ID" value="GIQ90208.1"/>
    <property type="molecule type" value="Genomic_DNA"/>
</dbReference>
<evidence type="ECO:0000256" key="1">
    <source>
        <dbReference type="ARBA" id="ARBA00004370"/>
    </source>
</evidence>
<organism evidence="5 6">
    <name type="scientific">Kipferlia bialata</name>
    <dbReference type="NCBI Taxonomy" id="797122"/>
    <lineage>
        <taxon>Eukaryota</taxon>
        <taxon>Metamonada</taxon>
        <taxon>Carpediemonas-like organisms</taxon>
        <taxon>Kipferlia</taxon>
    </lineage>
</organism>
<dbReference type="InterPro" id="IPR010908">
    <property type="entry name" value="Longin_dom"/>
</dbReference>
<proteinExistence type="inferred from homology"/>
<comment type="similarity">
    <text evidence="2">Belongs to the synaptobrevin family.</text>
</comment>
<accession>A0A9K3GPA4</accession>
<evidence type="ECO:0000313" key="6">
    <source>
        <dbReference type="Proteomes" id="UP000265618"/>
    </source>
</evidence>
<name>A0A9K3GPA4_9EUKA</name>
<comment type="subcellular location">
    <subcellularLocation>
        <location evidence="1">Membrane</location>
    </subcellularLocation>
</comment>
<dbReference type="Gene3D" id="3.30.450.50">
    <property type="entry name" value="Longin domain"/>
    <property type="match status" value="1"/>
</dbReference>
<evidence type="ECO:0000313" key="5">
    <source>
        <dbReference type="EMBL" id="GIQ90208.1"/>
    </source>
</evidence>
<dbReference type="GO" id="GO:0016020">
    <property type="term" value="C:membrane"/>
    <property type="evidence" value="ECO:0007669"/>
    <property type="project" value="UniProtKB-SubCell"/>
</dbReference>
<protein>
    <recommendedName>
        <fullName evidence="4">Longin domain-containing protein</fullName>
    </recommendedName>
</protein>
<dbReference type="PROSITE" id="PS50859">
    <property type="entry name" value="LONGIN"/>
    <property type="match status" value="1"/>
</dbReference>
<evidence type="ECO:0000256" key="3">
    <source>
        <dbReference type="ARBA" id="ARBA00023136"/>
    </source>
</evidence>
<reference evidence="5 6" key="1">
    <citation type="journal article" date="2018" name="PLoS ONE">
        <title>The draft genome of Kipferlia bialata reveals reductive genome evolution in fornicate parasites.</title>
        <authorList>
            <person name="Tanifuji G."/>
            <person name="Takabayashi S."/>
            <person name="Kume K."/>
            <person name="Takagi M."/>
            <person name="Nakayama T."/>
            <person name="Kamikawa R."/>
            <person name="Inagaki Y."/>
            <person name="Hashimoto T."/>
        </authorList>
    </citation>
    <scope>NUCLEOTIDE SEQUENCE [LARGE SCALE GENOMIC DNA]</scope>
    <source>
        <strain evidence="5">NY0173</strain>
    </source>
</reference>
<dbReference type="SUPFAM" id="SSF64356">
    <property type="entry name" value="SNARE-like"/>
    <property type="match status" value="1"/>
</dbReference>